<sequence>MKVIYKCFPEGKFKVLTMSYDDGREPDKKLIDIFNNNGIKGTFHLNSGLIDGLQNSPSDIYGTRIPKDQIKKVYEGHEISCHTMTHPTIARSPMSQIVLEVTEDRKELEYLVGYPVRGLSYPNGSYNEEIKDMLKYVGIEYARIVGNSECFSMPKDYLEWKATCHHNYKLNELADQFIALNKRQYMYMFYVWGHSYEFVKDDNWSHIEGFCKKMGRRDDIWYATNIEIIDYMKAFDNLKFSMDASFVYNPSIQSVWLSVDGNIVEVKGGQTVYM</sequence>
<dbReference type="Gene3D" id="3.20.20.370">
    <property type="entry name" value="Glycoside hydrolase/deacetylase"/>
    <property type="match status" value="1"/>
</dbReference>
<dbReference type="AlphaFoldDB" id="A0A2S7FC16"/>
<dbReference type="InterPro" id="IPR051398">
    <property type="entry name" value="Polysacch_Deacetylase"/>
</dbReference>
<proteinExistence type="predicted"/>
<evidence type="ECO:0000313" key="4">
    <source>
        <dbReference type="Proteomes" id="UP000238081"/>
    </source>
</evidence>
<dbReference type="InterPro" id="IPR002509">
    <property type="entry name" value="NODB_dom"/>
</dbReference>
<protein>
    <submittedName>
        <fullName evidence="3">Polysaccharide deacetylase</fullName>
    </submittedName>
</protein>
<dbReference type="EMBL" id="LRDH01000096">
    <property type="protein sequence ID" value="PPV15772.1"/>
    <property type="molecule type" value="Genomic_DNA"/>
</dbReference>
<dbReference type="SUPFAM" id="SSF88713">
    <property type="entry name" value="Glycoside hydrolase/deacetylase"/>
    <property type="match status" value="1"/>
</dbReference>
<name>A0A2S7FC16_CLOBU</name>
<keyword evidence="1" id="KW-0732">Signal</keyword>
<dbReference type="GO" id="GO:0005975">
    <property type="term" value="P:carbohydrate metabolic process"/>
    <property type="evidence" value="ECO:0007669"/>
    <property type="project" value="InterPro"/>
</dbReference>
<dbReference type="RefSeq" id="WP_043661485.1">
    <property type="nucleotide sequence ID" value="NZ_JSEG01000001.1"/>
</dbReference>
<evidence type="ECO:0000313" key="3">
    <source>
        <dbReference type="EMBL" id="PPV15772.1"/>
    </source>
</evidence>
<dbReference type="PROSITE" id="PS51677">
    <property type="entry name" value="NODB"/>
    <property type="match status" value="1"/>
</dbReference>
<dbReference type="GO" id="GO:0016810">
    <property type="term" value="F:hydrolase activity, acting on carbon-nitrogen (but not peptide) bonds"/>
    <property type="evidence" value="ECO:0007669"/>
    <property type="project" value="InterPro"/>
</dbReference>
<dbReference type="PANTHER" id="PTHR34216">
    <property type="match status" value="1"/>
</dbReference>
<gene>
    <name evidence="3" type="ORF">AWN73_01385</name>
</gene>
<accession>A0A2S7FC16</accession>
<evidence type="ECO:0000259" key="2">
    <source>
        <dbReference type="PROSITE" id="PS51677"/>
    </source>
</evidence>
<dbReference type="Proteomes" id="UP000238081">
    <property type="component" value="Unassembled WGS sequence"/>
</dbReference>
<organism evidence="3 4">
    <name type="scientific">Clostridium butyricum</name>
    <dbReference type="NCBI Taxonomy" id="1492"/>
    <lineage>
        <taxon>Bacteria</taxon>
        <taxon>Bacillati</taxon>
        <taxon>Bacillota</taxon>
        <taxon>Clostridia</taxon>
        <taxon>Eubacteriales</taxon>
        <taxon>Clostridiaceae</taxon>
        <taxon>Clostridium</taxon>
    </lineage>
</organism>
<dbReference type="InterPro" id="IPR011330">
    <property type="entry name" value="Glyco_hydro/deAcase_b/a-brl"/>
</dbReference>
<dbReference type="PANTHER" id="PTHR34216:SF11">
    <property type="entry name" value="CHITOOLIGOSACCHARIDE DEACETYLASE"/>
    <property type="match status" value="1"/>
</dbReference>
<evidence type="ECO:0000256" key="1">
    <source>
        <dbReference type="ARBA" id="ARBA00022729"/>
    </source>
</evidence>
<dbReference type="Pfam" id="PF01522">
    <property type="entry name" value="Polysacc_deac_1"/>
    <property type="match status" value="1"/>
</dbReference>
<reference evidence="3 4" key="1">
    <citation type="submission" date="2016-01" db="EMBL/GenBank/DDBJ databases">
        <title>Characterization of the Clostridium difficile lineages that are prevalent in Hong Kong and China.</title>
        <authorList>
            <person name="Kwok J.S.-L."/>
            <person name="Lam W.-Y."/>
            <person name="Ip M."/>
            <person name="Chan T.-F."/>
            <person name="Hawkey P.M."/>
            <person name="Tsui S.K.-W."/>
        </authorList>
    </citation>
    <scope>NUCLEOTIDE SEQUENCE [LARGE SCALE GENOMIC DNA]</scope>
    <source>
        <strain evidence="3 4">300064</strain>
    </source>
</reference>
<dbReference type="CDD" id="cd10967">
    <property type="entry name" value="CE4_GLA_like_6s"/>
    <property type="match status" value="1"/>
</dbReference>
<feature type="domain" description="NodB homology" evidence="2">
    <location>
        <begin position="14"/>
        <end position="274"/>
    </location>
</feature>
<comment type="caution">
    <text evidence="3">The sequence shown here is derived from an EMBL/GenBank/DDBJ whole genome shotgun (WGS) entry which is preliminary data.</text>
</comment>